<organism evidence="2 3">
    <name type="scientific">Rhizophagus irregularis</name>
    <dbReference type="NCBI Taxonomy" id="588596"/>
    <lineage>
        <taxon>Eukaryota</taxon>
        <taxon>Fungi</taxon>
        <taxon>Fungi incertae sedis</taxon>
        <taxon>Mucoromycota</taxon>
        <taxon>Glomeromycotina</taxon>
        <taxon>Glomeromycetes</taxon>
        <taxon>Glomerales</taxon>
        <taxon>Glomeraceae</taxon>
        <taxon>Rhizophagus</taxon>
    </lineage>
</organism>
<sequence>MKASESLQIDISQLKITDNIFSREKNSDKYDDKQNDYMIKMESTVRTCALAHDFFFFWAFLCFFFFFSGFLSKSVLFFLGVFDVLMSSGSLDKNDETKDLQL</sequence>
<keyword evidence="1" id="KW-0472">Membrane</keyword>
<feature type="transmembrane region" description="Helical" evidence="1">
    <location>
        <begin position="55"/>
        <end position="82"/>
    </location>
</feature>
<dbReference type="AlphaFoldDB" id="A0A2N0PZC3"/>
<proteinExistence type="predicted"/>
<gene>
    <name evidence="2" type="ORF">RhiirA5_464837</name>
</gene>
<keyword evidence="1" id="KW-0812">Transmembrane</keyword>
<evidence type="ECO:0000313" key="2">
    <source>
        <dbReference type="EMBL" id="PKC12181.1"/>
    </source>
</evidence>
<dbReference type="Proteomes" id="UP000232722">
    <property type="component" value="Unassembled WGS sequence"/>
</dbReference>
<evidence type="ECO:0000256" key="1">
    <source>
        <dbReference type="SAM" id="Phobius"/>
    </source>
</evidence>
<reference evidence="2 3" key="1">
    <citation type="submission" date="2016-04" db="EMBL/GenBank/DDBJ databases">
        <title>Genome analyses suggest a sexual origin of heterokaryosis in a supposedly ancient asexual fungus.</title>
        <authorList>
            <person name="Ropars J."/>
            <person name="Sedzielewska K."/>
            <person name="Noel J."/>
            <person name="Charron P."/>
            <person name="Farinelli L."/>
            <person name="Marton T."/>
            <person name="Kruger M."/>
            <person name="Pelin A."/>
            <person name="Brachmann A."/>
            <person name="Corradi N."/>
        </authorList>
    </citation>
    <scope>NUCLEOTIDE SEQUENCE [LARGE SCALE GENOMIC DNA]</scope>
    <source>
        <strain evidence="2 3">A5</strain>
    </source>
</reference>
<accession>A0A2N0PZC3</accession>
<dbReference type="EMBL" id="LLXJ01000264">
    <property type="protein sequence ID" value="PKC12181.1"/>
    <property type="molecule type" value="Genomic_DNA"/>
</dbReference>
<comment type="caution">
    <text evidence="2">The sequence shown here is derived from an EMBL/GenBank/DDBJ whole genome shotgun (WGS) entry which is preliminary data.</text>
</comment>
<name>A0A2N0PZC3_9GLOM</name>
<reference evidence="2 3" key="2">
    <citation type="submission" date="2017-09" db="EMBL/GenBank/DDBJ databases">
        <title>Extensive intraspecific genome diversity in a model arbuscular mycorrhizal fungus.</title>
        <authorList>
            <person name="Chen E.C."/>
            <person name="Morin E."/>
            <person name="Beaudet D."/>
            <person name="Noel J."/>
            <person name="Ndikumana S."/>
            <person name="Charron P."/>
            <person name="St-Onge C."/>
            <person name="Giorgi J."/>
            <person name="Grigoriev I.V."/>
            <person name="Roux C."/>
            <person name="Martin F.M."/>
            <person name="Corradi N."/>
        </authorList>
    </citation>
    <scope>NUCLEOTIDE SEQUENCE [LARGE SCALE GENOMIC DNA]</scope>
    <source>
        <strain evidence="2 3">A5</strain>
    </source>
</reference>
<keyword evidence="1" id="KW-1133">Transmembrane helix</keyword>
<evidence type="ECO:0000313" key="3">
    <source>
        <dbReference type="Proteomes" id="UP000232722"/>
    </source>
</evidence>
<protein>
    <submittedName>
        <fullName evidence="2">Uncharacterized protein</fullName>
    </submittedName>
</protein>